<dbReference type="EMBL" id="CP098242">
    <property type="protein sequence ID" value="WAW09278.1"/>
    <property type="molecule type" value="Genomic_DNA"/>
</dbReference>
<gene>
    <name evidence="1" type="ORF">NB640_08360</name>
</gene>
<reference evidence="1" key="1">
    <citation type="journal article" date="2022" name="Front. Microbiol.">
        <title>New perspectives on an old grouping: The genomic and phenotypic variability of Oxalobacter formigenes and the implications for calcium oxalate stone prevention.</title>
        <authorList>
            <person name="Chmiel J.A."/>
            <person name="Carr C."/>
            <person name="Stuivenberg G.A."/>
            <person name="Venema R."/>
            <person name="Chanyi R.M."/>
            <person name="Al K.F."/>
            <person name="Giguere D."/>
            <person name="Say H."/>
            <person name="Akouris P.P."/>
            <person name="Dominguez Romero S.A."/>
            <person name="Kwong A."/>
            <person name="Tai V."/>
            <person name="Koval S.F."/>
            <person name="Razvi H."/>
            <person name="Bjazevic J."/>
            <person name="Burton J.P."/>
        </authorList>
    </citation>
    <scope>NUCLEOTIDE SEQUENCE</scope>
    <source>
        <strain evidence="1">WoOx3</strain>
    </source>
</reference>
<accession>A0A9E9LYK5</accession>
<keyword evidence="2" id="KW-1185">Reference proteome</keyword>
<evidence type="ECO:0000313" key="1">
    <source>
        <dbReference type="EMBL" id="WAW09278.1"/>
    </source>
</evidence>
<dbReference type="Proteomes" id="UP001156215">
    <property type="component" value="Chromosome"/>
</dbReference>
<dbReference type="KEGG" id="ovb:NB640_08360"/>
<dbReference type="RefSeq" id="WP_269308274.1">
    <property type="nucleotide sequence ID" value="NZ_CP098242.1"/>
</dbReference>
<name>A0A9E9LYK5_9BURK</name>
<organism evidence="1 2">
    <name type="scientific">Oxalobacter vibrioformis</name>
    <dbReference type="NCBI Taxonomy" id="933080"/>
    <lineage>
        <taxon>Bacteria</taxon>
        <taxon>Pseudomonadati</taxon>
        <taxon>Pseudomonadota</taxon>
        <taxon>Betaproteobacteria</taxon>
        <taxon>Burkholderiales</taxon>
        <taxon>Oxalobacteraceae</taxon>
        <taxon>Oxalobacter</taxon>
    </lineage>
</organism>
<proteinExistence type="predicted"/>
<sequence>MIDKIATLRNAAKIKRFHIFALFPANKEKAGQVTGFPYLICFLHGILAPANLAHVGIGAATQ</sequence>
<dbReference type="AlphaFoldDB" id="A0A9E9LYK5"/>
<protein>
    <submittedName>
        <fullName evidence="1">Uncharacterized protein</fullName>
    </submittedName>
</protein>
<evidence type="ECO:0000313" key="2">
    <source>
        <dbReference type="Proteomes" id="UP001156215"/>
    </source>
</evidence>